<keyword evidence="9" id="KW-1185">Reference proteome</keyword>
<dbReference type="CDD" id="cd03677">
    <property type="entry name" value="MM_CoA_mutase_beta"/>
    <property type="match status" value="1"/>
</dbReference>
<accession>A0A286G5F1</accession>
<dbReference type="SUPFAM" id="SSF51703">
    <property type="entry name" value="Cobalamin (vitamin B12)-dependent enzymes"/>
    <property type="match status" value="1"/>
</dbReference>
<protein>
    <recommendedName>
        <fullName evidence="3">methylmalonyl-CoA mutase</fullName>
        <ecNumber evidence="3">5.4.99.2</ecNumber>
    </recommendedName>
</protein>
<proteinExistence type="inferred from homology"/>
<reference evidence="8 9" key="1">
    <citation type="submission" date="2017-09" db="EMBL/GenBank/DDBJ databases">
        <authorList>
            <person name="Ehlers B."/>
            <person name="Leendertz F.H."/>
        </authorList>
    </citation>
    <scope>NUCLEOTIDE SEQUENCE [LARGE SCALE GENOMIC DNA]</scope>
    <source>
        <strain evidence="8 9">USBA 140</strain>
    </source>
</reference>
<dbReference type="InterPro" id="IPR006099">
    <property type="entry name" value="MeMalonylCoA_mutase_a/b_cat"/>
</dbReference>
<evidence type="ECO:0000259" key="7">
    <source>
        <dbReference type="Pfam" id="PF01642"/>
    </source>
</evidence>
<keyword evidence="6" id="KW-0170">Cobalt</keyword>
<dbReference type="GO" id="GO:0005737">
    <property type="term" value="C:cytoplasm"/>
    <property type="evidence" value="ECO:0007669"/>
    <property type="project" value="TreeGrafter"/>
</dbReference>
<dbReference type="Gene3D" id="3.20.20.240">
    <property type="entry name" value="Methylmalonyl-CoA mutase"/>
    <property type="match status" value="1"/>
</dbReference>
<name>A0A286G5F1_9PROT</name>
<dbReference type="InterPro" id="IPR024067">
    <property type="entry name" value="Me-malonyl-CoA_mutase_sm_su_N"/>
</dbReference>
<dbReference type="InterPro" id="IPR016176">
    <property type="entry name" value="Cbl-dep_enz_cat"/>
</dbReference>
<comment type="similarity">
    <text evidence="2">Belongs to the methylmalonyl-CoA mutase family.</text>
</comment>
<keyword evidence="4" id="KW-0846">Cobalamin</keyword>
<dbReference type="GO" id="GO:0046872">
    <property type="term" value="F:metal ion binding"/>
    <property type="evidence" value="ECO:0007669"/>
    <property type="project" value="InterPro"/>
</dbReference>
<evidence type="ECO:0000256" key="3">
    <source>
        <dbReference type="ARBA" id="ARBA00012398"/>
    </source>
</evidence>
<dbReference type="GO" id="GO:0019678">
    <property type="term" value="P:propionate metabolic process, methylmalonyl pathway"/>
    <property type="evidence" value="ECO:0007669"/>
    <property type="project" value="TreeGrafter"/>
</dbReference>
<dbReference type="PANTHER" id="PTHR48101">
    <property type="entry name" value="METHYLMALONYL-COA MUTASE, MITOCHONDRIAL-RELATED"/>
    <property type="match status" value="1"/>
</dbReference>
<dbReference type="GO" id="GO:0004494">
    <property type="term" value="F:methylmalonyl-CoA mutase activity"/>
    <property type="evidence" value="ECO:0007669"/>
    <property type="project" value="UniProtKB-EC"/>
</dbReference>
<dbReference type="InterPro" id="IPR036724">
    <property type="entry name" value="Cobalamin-bd_sf"/>
</dbReference>
<organism evidence="8 9">
    <name type="scientific">Caenispirillum bisanense</name>
    <dbReference type="NCBI Taxonomy" id="414052"/>
    <lineage>
        <taxon>Bacteria</taxon>
        <taxon>Pseudomonadati</taxon>
        <taxon>Pseudomonadota</taxon>
        <taxon>Alphaproteobacteria</taxon>
        <taxon>Rhodospirillales</taxon>
        <taxon>Novispirillaceae</taxon>
        <taxon>Caenispirillum</taxon>
    </lineage>
</organism>
<dbReference type="RefSeq" id="WP_097277409.1">
    <property type="nucleotide sequence ID" value="NZ_OCNJ01000001.1"/>
</dbReference>
<dbReference type="GO" id="GO:0031419">
    <property type="term" value="F:cobalamin binding"/>
    <property type="evidence" value="ECO:0007669"/>
    <property type="project" value="UniProtKB-KW"/>
</dbReference>
<dbReference type="PANTHER" id="PTHR48101:SF4">
    <property type="entry name" value="METHYLMALONYL-COA MUTASE, MITOCHONDRIAL"/>
    <property type="match status" value="1"/>
</dbReference>
<evidence type="ECO:0000256" key="1">
    <source>
        <dbReference type="ARBA" id="ARBA00001922"/>
    </source>
</evidence>
<dbReference type="PROSITE" id="PS00544">
    <property type="entry name" value="METMALONYL_COA_MUTASE"/>
    <property type="match status" value="1"/>
</dbReference>
<evidence type="ECO:0000256" key="6">
    <source>
        <dbReference type="ARBA" id="ARBA00023285"/>
    </source>
</evidence>
<keyword evidence="5" id="KW-0413">Isomerase</keyword>
<dbReference type="InterPro" id="IPR058549">
    <property type="entry name" value="MeMalonylCoA_mutase_a/b_site"/>
</dbReference>
<feature type="domain" description="Methylmalonyl-CoA mutase alpha/beta chain catalytic" evidence="7">
    <location>
        <begin position="40"/>
        <end position="535"/>
    </location>
</feature>
<evidence type="ECO:0000256" key="4">
    <source>
        <dbReference type="ARBA" id="ARBA00022628"/>
    </source>
</evidence>
<dbReference type="Pfam" id="PF01642">
    <property type="entry name" value="MM_CoA_mutase"/>
    <property type="match status" value="1"/>
</dbReference>
<dbReference type="Gene3D" id="3.40.50.280">
    <property type="entry name" value="Cobalamin-binding domain"/>
    <property type="match status" value="1"/>
</dbReference>
<evidence type="ECO:0000313" key="9">
    <source>
        <dbReference type="Proteomes" id="UP000219621"/>
    </source>
</evidence>
<dbReference type="EC" id="5.4.99.2" evidence="3"/>
<evidence type="ECO:0000256" key="5">
    <source>
        <dbReference type="ARBA" id="ARBA00023235"/>
    </source>
</evidence>
<dbReference type="EMBL" id="OCNJ01000001">
    <property type="protein sequence ID" value="SOD90369.1"/>
    <property type="molecule type" value="Genomic_DNA"/>
</dbReference>
<evidence type="ECO:0000256" key="2">
    <source>
        <dbReference type="ARBA" id="ARBA00008465"/>
    </source>
</evidence>
<dbReference type="Proteomes" id="UP000219621">
    <property type="component" value="Unassembled WGS sequence"/>
</dbReference>
<dbReference type="OrthoDB" id="9762378at2"/>
<comment type="cofactor">
    <cofactor evidence="1">
        <name>adenosylcob(III)alamin</name>
        <dbReference type="ChEBI" id="CHEBI:18408"/>
    </cofactor>
</comment>
<sequence length="700" mass="73144">MSDDTLSLAGDFPAATKDQWLAAVEKALKGAPFDKKMLTRTYEGITLQPLYTLDDWAPAGDPSGLPGFAPYTRGGAVAGQRVGGWDIRQLHTHPDPQVVNKAVLTDLERGASSVTLRLDDAARRGDDADQATNYAGLNGLMAYTAADFDTVLTGVYEDLATVALEPGAAFLPAAALLAGHWQVKGVDRAAVKAAFGADPIGWLAAAGELPGGIDTALKALADLAAWTAANCPNATAVRVDTAPWHLAGATETQDLAVAMATAVAYLRAMTDAGMDVDTAAKQIVFALPVGTEQFLGIAKLRAARRLWGRIMQACGVSEEAGRMRLTAGTAERVVSQRDPWVNMLRTTVTTFAAAVGGAESVTVLPFDAMLGLPTEFARRIARNTQLVLMEESNLDKVIDPAGGSWYVETLTEQVADEAWTLFQDIEKHGGMVACLESGHLAAKVDAAHTARARAIATRKDPITGVSEFPNIHEKPVDVAKPDIDALRRAAAGRTREARKAVSLPLAELGSGAVTAAAVAAAAEGATLGALFAALSGSGEATVVKALPQRRLAAEYEELRDAADEYMVHTGARPRIFLANLGRVAAFTARSTFAKNFFEAGGIEGVGTDGYDSAEACAAAFRESGAAVAVLCSSDDVYAEMAEQAASALKAAGCKKVFLAGAPGDRKDAYTAAGIDAFVFVGCDALDTLRSTLAFLGVTDR</sequence>
<dbReference type="Gene3D" id="1.10.196.20">
    <property type="match status" value="1"/>
</dbReference>
<gene>
    <name evidence="8" type="ORF">SAMN05421508_101528</name>
</gene>
<dbReference type="AlphaFoldDB" id="A0A286G5F1"/>
<evidence type="ECO:0000313" key="8">
    <source>
        <dbReference type="EMBL" id="SOD90369.1"/>
    </source>
</evidence>
<dbReference type="SUPFAM" id="SSF52242">
    <property type="entry name" value="Cobalamin (vitamin B12)-binding domain"/>
    <property type="match status" value="1"/>
</dbReference>